<sequence>MFAPEGYITFDRVADEIDFHLINYIEDCRPELLRDEVSIKKYGSNRMLRIALEHSLVTQFLELDHSDVRIASPSGVILKPSYDFFARRDRYLDFILPDHQSSIEHIRSMIFPHADGIFAFVDLGRYLIECPSLFEPPKDLVWLKYYEKTRRFHDWALCVRDDFDFSKIPDLLNLPEPTSSLGVGRPALQPKVQKAILSCFPDSWRSMSLKELARHAQAEIGESVSTRTVQRAMRQYRDQNEDKSPDKI</sequence>
<name>A0ABW4DXM8_9RHOB</name>
<evidence type="ECO:0000313" key="1">
    <source>
        <dbReference type="EMBL" id="MFD1481463.1"/>
    </source>
</evidence>
<keyword evidence="2" id="KW-1185">Reference proteome</keyword>
<proteinExistence type="predicted"/>
<evidence type="ECO:0000313" key="2">
    <source>
        <dbReference type="Proteomes" id="UP001597302"/>
    </source>
</evidence>
<gene>
    <name evidence="1" type="ORF">ACFQ5P_09150</name>
</gene>
<dbReference type="EMBL" id="JBHTOQ010000020">
    <property type="protein sequence ID" value="MFD1481463.1"/>
    <property type="molecule type" value="Genomic_DNA"/>
</dbReference>
<accession>A0ABW4DXM8</accession>
<dbReference type="RefSeq" id="WP_131577684.1">
    <property type="nucleotide sequence ID" value="NZ_CBCSAJ010000131.1"/>
</dbReference>
<protein>
    <submittedName>
        <fullName evidence="1">Uncharacterized protein</fullName>
    </submittedName>
</protein>
<organism evidence="1 2">
    <name type="scientific">Paracoccus nototheniae</name>
    <dbReference type="NCBI Taxonomy" id="2489002"/>
    <lineage>
        <taxon>Bacteria</taxon>
        <taxon>Pseudomonadati</taxon>
        <taxon>Pseudomonadota</taxon>
        <taxon>Alphaproteobacteria</taxon>
        <taxon>Rhodobacterales</taxon>
        <taxon>Paracoccaceae</taxon>
        <taxon>Paracoccus</taxon>
    </lineage>
</organism>
<dbReference type="Proteomes" id="UP001597302">
    <property type="component" value="Unassembled WGS sequence"/>
</dbReference>
<comment type="caution">
    <text evidence="1">The sequence shown here is derived from an EMBL/GenBank/DDBJ whole genome shotgun (WGS) entry which is preliminary data.</text>
</comment>
<reference evidence="2" key="1">
    <citation type="journal article" date="2019" name="Int. J. Syst. Evol. Microbiol.">
        <title>The Global Catalogue of Microorganisms (GCM) 10K type strain sequencing project: providing services to taxonomists for standard genome sequencing and annotation.</title>
        <authorList>
            <consortium name="The Broad Institute Genomics Platform"/>
            <consortium name="The Broad Institute Genome Sequencing Center for Infectious Disease"/>
            <person name="Wu L."/>
            <person name="Ma J."/>
        </authorList>
    </citation>
    <scope>NUCLEOTIDE SEQUENCE [LARGE SCALE GENOMIC DNA]</scope>
    <source>
        <strain evidence="2">CCM 8875</strain>
    </source>
</reference>